<dbReference type="InterPro" id="IPR000477">
    <property type="entry name" value="RT_dom"/>
</dbReference>
<dbReference type="Pfam" id="PF00078">
    <property type="entry name" value="RVT_1"/>
    <property type="match status" value="1"/>
</dbReference>
<dbReference type="PROSITE" id="PS50878">
    <property type="entry name" value="RT_POL"/>
    <property type="match status" value="1"/>
</dbReference>
<gene>
    <name evidence="2" type="ORF">AFUS01_LOCUS15993</name>
</gene>
<dbReference type="PANTHER" id="PTHR36688:SF1">
    <property type="entry name" value="ENDONUCLEASE_EXONUCLEASE_PHOSPHATASE DOMAIN-CONTAINING PROTEIN"/>
    <property type="match status" value="1"/>
</dbReference>
<dbReference type="OrthoDB" id="409048at2759"/>
<accession>A0A8J2KJQ0</accession>
<proteinExistence type="predicted"/>
<dbReference type="CDD" id="cd01650">
    <property type="entry name" value="RT_nLTR_like"/>
    <property type="match status" value="1"/>
</dbReference>
<feature type="domain" description="Reverse transcriptase" evidence="1">
    <location>
        <begin position="1"/>
        <end position="227"/>
    </location>
</feature>
<sequence>MQGNGQFPFPCNHYHENSSNHVIKLTEHIDDRLIPQQAGFRQGKSCTSQATNLIQHIEDGFEKKKITGAVFVDLTAAYDTVNHHLLCKKVYDITQDHNFTTIIKSMLSNRMFYVTHMGKSSRWRRQKNGLPQGSVLAPILFNIYTNDQPIGDQTRHFLYADDLAATAQGDTHIEVQEMLQETLNKLQTYYVDNALRPNPSKTQVCSFHLKNAKAKCTLKLVWGGVQLENCENPKYLGITLDRTLTYKRHCENTKMKVEARNNLLRKLVSTRWGAKPKTLRTTAMALCYSTAEYGCAAWGRSAHVKKIDVALNNTMRIVSGCLRPTSVKHLPRICGIAPPGIRRCVAADVERTKKEQDPRHVMFNQKEVTPRLKSRRSFMKETHEMKVDPVEEREKRWSDLEKTTCYENLANGHELPYVEWLTLNRIRAGCARTAVNLTRWGIQDDVKCPDCGQKQTDDHLLVCGTGTAYTREELWGEMNNRTEGLVQRWKGRI</sequence>
<reference evidence="2" key="1">
    <citation type="submission" date="2021-06" db="EMBL/GenBank/DDBJ databases">
        <authorList>
            <person name="Hodson N. C."/>
            <person name="Mongue J. A."/>
            <person name="Jaron S. K."/>
        </authorList>
    </citation>
    <scope>NUCLEOTIDE SEQUENCE</scope>
</reference>
<dbReference type="PANTHER" id="PTHR36688">
    <property type="entry name" value="ENDO/EXONUCLEASE/PHOSPHATASE DOMAIN-CONTAINING PROTEIN"/>
    <property type="match status" value="1"/>
</dbReference>
<evidence type="ECO:0000313" key="3">
    <source>
        <dbReference type="Proteomes" id="UP000708208"/>
    </source>
</evidence>
<keyword evidence="3" id="KW-1185">Reference proteome</keyword>
<dbReference type="Proteomes" id="UP000708208">
    <property type="component" value="Unassembled WGS sequence"/>
</dbReference>
<evidence type="ECO:0000259" key="1">
    <source>
        <dbReference type="PROSITE" id="PS50878"/>
    </source>
</evidence>
<evidence type="ECO:0000313" key="2">
    <source>
        <dbReference type="EMBL" id="CAG7727135.1"/>
    </source>
</evidence>
<organism evidence="2 3">
    <name type="scientific">Allacma fusca</name>
    <dbReference type="NCBI Taxonomy" id="39272"/>
    <lineage>
        <taxon>Eukaryota</taxon>
        <taxon>Metazoa</taxon>
        <taxon>Ecdysozoa</taxon>
        <taxon>Arthropoda</taxon>
        <taxon>Hexapoda</taxon>
        <taxon>Collembola</taxon>
        <taxon>Symphypleona</taxon>
        <taxon>Sminthuridae</taxon>
        <taxon>Allacma</taxon>
    </lineage>
</organism>
<name>A0A8J2KJQ0_9HEXA</name>
<dbReference type="AlphaFoldDB" id="A0A8J2KJQ0"/>
<comment type="caution">
    <text evidence="2">The sequence shown here is derived from an EMBL/GenBank/DDBJ whole genome shotgun (WGS) entry which is preliminary data.</text>
</comment>
<dbReference type="InterPro" id="IPR052560">
    <property type="entry name" value="RdDP_mobile_element"/>
</dbReference>
<dbReference type="EMBL" id="CAJVCH010144166">
    <property type="protein sequence ID" value="CAG7727135.1"/>
    <property type="molecule type" value="Genomic_DNA"/>
</dbReference>
<protein>
    <recommendedName>
        <fullName evidence="1">Reverse transcriptase domain-containing protein</fullName>
    </recommendedName>
</protein>